<accession>A0A6A6APX5</accession>
<protein>
    <recommendedName>
        <fullName evidence="4">RRM domain-containing protein</fullName>
    </recommendedName>
</protein>
<dbReference type="RefSeq" id="XP_033527640.1">
    <property type="nucleotide sequence ID" value="XM_033666454.1"/>
</dbReference>
<feature type="compositionally biased region" description="Basic and acidic residues" evidence="1">
    <location>
        <begin position="9"/>
        <end position="18"/>
    </location>
</feature>
<name>A0A6A6APX5_9PLEO</name>
<feature type="region of interest" description="Disordered" evidence="1">
    <location>
        <begin position="1"/>
        <end position="105"/>
    </location>
</feature>
<dbReference type="GO" id="GO:0003676">
    <property type="term" value="F:nucleic acid binding"/>
    <property type="evidence" value="ECO:0007669"/>
    <property type="project" value="InterPro"/>
</dbReference>
<feature type="region of interest" description="Disordered" evidence="1">
    <location>
        <begin position="245"/>
        <end position="281"/>
    </location>
</feature>
<evidence type="ECO:0008006" key="4">
    <source>
        <dbReference type="Google" id="ProtNLM"/>
    </source>
</evidence>
<dbReference type="AlphaFoldDB" id="A0A6A6APX5"/>
<dbReference type="InterPro" id="IPR035979">
    <property type="entry name" value="RBD_domain_sf"/>
</dbReference>
<evidence type="ECO:0000313" key="2">
    <source>
        <dbReference type="EMBL" id="KAF2133253.1"/>
    </source>
</evidence>
<evidence type="ECO:0000313" key="3">
    <source>
        <dbReference type="Proteomes" id="UP000799771"/>
    </source>
</evidence>
<dbReference type="OrthoDB" id="5374349at2759"/>
<proteinExistence type="predicted"/>
<reference evidence="2" key="1">
    <citation type="journal article" date="2020" name="Stud. Mycol.">
        <title>101 Dothideomycetes genomes: a test case for predicting lifestyles and emergence of pathogens.</title>
        <authorList>
            <person name="Haridas S."/>
            <person name="Albert R."/>
            <person name="Binder M."/>
            <person name="Bloem J."/>
            <person name="Labutti K."/>
            <person name="Salamov A."/>
            <person name="Andreopoulos B."/>
            <person name="Baker S."/>
            <person name="Barry K."/>
            <person name="Bills G."/>
            <person name="Bluhm B."/>
            <person name="Cannon C."/>
            <person name="Castanera R."/>
            <person name="Culley D."/>
            <person name="Daum C."/>
            <person name="Ezra D."/>
            <person name="Gonzalez J."/>
            <person name="Henrissat B."/>
            <person name="Kuo A."/>
            <person name="Liang C."/>
            <person name="Lipzen A."/>
            <person name="Lutzoni F."/>
            <person name="Magnuson J."/>
            <person name="Mondo S."/>
            <person name="Nolan M."/>
            <person name="Ohm R."/>
            <person name="Pangilinan J."/>
            <person name="Park H.-J."/>
            <person name="Ramirez L."/>
            <person name="Alfaro M."/>
            <person name="Sun H."/>
            <person name="Tritt A."/>
            <person name="Yoshinaga Y."/>
            <person name="Zwiers L.-H."/>
            <person name="Turgeon B."/>
            <person name="Goodwin S."/>
            <person name="Spatafora J."/>
            <person name="Crous P."/>
            <person name="Grigoriev I."/>
        </authorList>
    </citation>
    <scope>NUCLEOTIDE SEQUENCE</scope>
    <source>
        <strain evidence="2">CBS 119687</strain>
    </source>
</reference>
<gene>
    <name evidence="2" type="ORF">P153DRAFT_353650</name>
</gene>
<dbReference type="SUPFAM" id="SSF54928">
    <property type="entry name" value="RNA-binding domain, RBD"/>
    <property type="match status" value="1"/>
</dbReference>
<dbReference type="GeneID" id="54406886"/>
<dbReference type="EMBL" id="ML977499">
    <property type="protein sequence ID" value="KAF2133253.1"/>
    <property type="molecule type" value="Genomic_DNA"/>
</dbReference>
<keyword evidence="3" id="KW-1185">Reference proteome</keyword>
<evidence type="ECO:0000256" key="1">
    <source>
        <dbReference type="SAM" id="MobiDB-lite"/>
    </source>
</evidence>
<dbReference type="Proteomes" id="UP000799771">
    <property type="component" value="Unassembled WGS sequence"/>
</dbReference>
<organism evidence="2 3">
    <name type="scientific">Dothidotthia symphoricarpi CBS 119687</name>
    <dbReference type="NCBI Taxonomy" id="1392245"/>
    <lineage>
        <taxon>Eukaryota</taxon>
        <taxon>Fungi</taxon>
        <taxon>Dikarya</taxon>
        <taxon>Ascomycota</taxon>
        <taxon>Pezizomycotina</taxon>
        <taxon>Dothideomycetes</taxon>
        <taxon>Pleosporomycetidae</taxon>
        <taxon>Pleosporales</taxon>
        <taxon>Dothidotthiaceae</taxon>
        <taxon>Dothidotthia</taxon>
    </lineage>
</organism>
<sequence>MADFANFVKDAREKKKNESLAQEFLGRGRKAQASGAGLGRSQRETSEKPTLLSRISGAGVQKQRSSSAKPAGAAANIDGKWQHDLHKLNNPNGPPGKRPNRTTTAQIDRNSRTYDKFASVLNNNASARNNDAPGFSIRGVANGGPYTVIASNFAPGTTAADIEAVMMPVGGETLGCRLISAAPTVMVELQFVDKQGAENVIATFNNQKADGRLLYVYMKETPASNAMAHSRPRPARPAQTFDDMEVDTNGAAARNGSFQDGRFGFSEGSQRDPPRGPRRRY</sequence>